<evidence type="ECO:0000313" key="2">
    <source>
        <dbReference type="EMBL" id="KAG0491448.1"/>
    </source>
</evidence>
<gene>
    <name evidence="2" type="ORF">HPP92_004846</name>
</gene>
<accession>A0A835RSN4</accession>
<evidence type="ECO:0000256" key="1">
    <source>
        <dbReference type="SAM" id="MobiDB-lite"/>
    </source>
</evidence>
<protein>
    <submittedName>
        <fullName evidence="2">Uncharacterized protein</fullName>
    </submittedName>
</protein>
<keyword evidence="3" id="KW-1185">Reference proteome</keyword>
<comment type="caution">
    <text evidence="2">The sequence shown here is derived from an EMBL/GenBank/DDBJ whole genome shotgun (WGS) entry which is preliminary data.</text>
</comment>
<dbReference type="OrthoDB" id="1435597at2759"/>
<dbReference type="EMBL" id="JADCNL010000002">
    <property type="protein sequence ID" value="KAG0491448.1"/>
    <property type="molecule type" value="Genomic_DNA"/>
</dbReference>
<dbReference type="Proteomes" id="UP000636800">
    <property type="component" value="Chromosome 2"/>
</dbReference>
<reference evidence="2 3" key="1">
    <citation type="journal article" date="2020" name="Nat. Food">
        <title>A phased Vanilla planifolia genome enables genetic improvement of flavour and production.</title>
        <authorList>
            <person name="Hasing T."/>
            <person name="Tang H."/>
            <person name="Brym M."/>
            <person name="Khazi F."/>
            <person name="Huang T."/>
            <person name="Chambers A.H."/>
        </authorList>
    </citation>
    <scope>NUCLEOTIDE SEQUENCE [LARGE SCALE GENOMIC DNA]</scope>
    <source>
        <tissue evidence="2">Leaf</tissue>
    </source>
</reference>
<proteinExistence type="predicted"/>
<feature type="region of interest" description="Disordered" evidence="1">
    <location>
        <begin position="46"/>
        <end position="75"/>
    </location>
</feature>
<dbReference type="AlphaFoldDB" id="A0A835RSN4"/>
<evidence type="ECO:0000313" key="3">
    <source>
        <dbReference type="Proteomes" id="UP000636800"/>
    </source>
</evidence>
<sequence length="120" mass="12754">MLVQAGQRSPNSAVSPNFLGFRAAPEDVLQGLVFLAALLAGGRIAKPTTSQPHRRRKVITGKPPHEYADPGSDPELPDATKFLQGLAAISSLPSIADDARVNLVAGRPGLLREGEKQYVM</sequence>
<name>A0A835RSN4_VANPL</name>
<organism evidence="2 3">
    <name type="scientific">Vanilla planifolia</name>
    <name type="common">Vanilla</name>
    <dbReference type="NCBI Taxonomy" id="51239"/>
    <lineage>
        <taxon>Eukaryota</taxon>
        <taxon>Viridiplantae</taxon>
        <taxon>Streptophyta</taxon>
        <taxon>Embryophyta</taxon>
        <taxon>Tracheophyta</taxon>
        <taxon>Spermatophyta</taxon>
        <taxon>Magnoliopsida</taxon>
        <taxon>Liliopsida</taxon>
        <taxon>Asparagales</taxon>
        <taxon>Orchidaceae</taxon>
        <taxon>Vanilloideae</taxon>
        <taxon>Vanilleae</taxon>
        <taxon>Vanilla</taxon>
    </lineage>
</organism>